<sequence length="166" mass="17580">MLFADKAKTPFQHYKLVSMYLPWECKVSLMDMSRRILSVVIAVLTFSTGAMASGLSEAEQDAIAERIKPVGQVYLVGSEPVAAEPTGPRDGATVYGTFCIACHASGVSGAPKTGDAGDWGPRIAQGRDILADHAINGFNAMPAKGSCMDCSDDEIKDAIEHMIAGL</sequence>
<dbReference type="GO" id="GO:0020037">
    <property type="term" value="F:heme binding"/>
    <property type="evidence" value="ECO:0007669"/>
    <property type="project" value="InterPro"/>
</dbReference>
<dbReference type="InterPro" id="IPR002323">
    <property type="entry name" value="Cyt_CIE"/>
</dbReference>
<evidence type="ECO:0000256" key="1">
    <source>
        <dbReference type="ARBA" id="ARBA00022448"/>
    </source>
</evidence>
<dbReference type="HOGENOM" id="CLU_082349_2_0_6"/>
<accession>B7VH96</accession>
<gene>
    <name evidence="8" type="ordered locus">VS_0067</name>
</gene>
<keyword evidence="1" id="KW-0813">Transport</keyword>
<keyword evidence="4" id="KW-0249">Electron transport</keyword>
<keyword evidence="3 6" id="KW-0479">Metal-binding</keyword>
<dbReference type="STRING" id="575788.VS_0067"/>
<dbReference type="Pfam" id="PF13442">
    <property type="entry name" value="Cytochrome_CBB3"/>
    <property type="match status" value="1"/>
</dbReference>
<dbReference type="KEGG" id="vsp:VS_0067"/>
<keyword evidence="5 6" id="KW-0408">Iron</keyword>
<dbReference type="Gene3D" id="1.10.760.10">
    <property type="entry name" value="Cytochrome c-like domain"/>
    <property type="match status" value="1"/>
</dbReference>
<evidence type="ECO:0000256" key="5">
    <source>
        <dbReference type="ARBA" id="ARBA00023004"/>
    </source>
</evidence>
<dbReference type="InterPro" id="IPR009056">
    <property type="entry name" value="Cyt_c-like_dom"/>
</dbReference>
<reference evidence="8 9" key="1">
    <citation type="submission" date="2009-02" db="EMBL/GenBank/DDBJ databases">
        <title>Vibrio splendidus str. LGP32 complete genome.</title>
        <authorList>
            <person name="Mazel D."/>
            <person name="Le Roux F."/>
        </authorList>
    </citation>
    <scope>NUCLEOTIDE SEQUENCE [LARGE SCALE GENOMIC DNA]</scope>
    <source>
        <strain evidence="8 9">LGP32</strain>
    </source>
</reference>
<feature type="domain" description="Cytochrome c" evidence="7">
    <location>
        <begin position="86"/>
        <end position="166"/>
    </location>
</feature>
<evidence type="ECO:0000256" key="4">
    <source>
        <dbReference type="ARBA" id="ARBA00022982"/>
    </source>
</evidence>
<protein>
    <submittedName>
        <fullName evidence="8">Cytochrome c5</fullName>
    </submittedName>
</protein>
<evidence type="ECO:0000259" key="7">
    <source>
        <dbReference type="PROSITE" id="PS51007"/>
    </source>
</evidence>
<dbReference type="InterPro" id="IPR036909">
    <property type="entry name" value="Cyt_c-like_dom_sf"/>
</dbReference>
<dbReference type="GO" id="GO:0005506">
    <property type="term" value="F:iron ion binding"/>
    <property type="evidence" value="ECO:0007669"/>
    <property type="project" value="InterPro"/>
</dbReference>
<evidence type="ECO:0000313" key="8">
    <source>
        <dbReference type="EMBL" id="CAV17108.1"/>
    </source>
</evidence>
<dbReference type="PROSITE" id="PS51007">
    <property type="entry name" value="CYTC"/>
    <property type="match status" value="1"/>
</dbReference>
<keyword evidence="2 6" id="KW-0349">Heme</keyword>
<dbReference type="PANTHER" id="PTHR40942">
    <property type="match status" value="1"/>
</dbReference>
<dbReference type="AlphaFoldDB" id="B7VH96"/>
<dbReference type="SUPFAM" id="SSF46626">
    <property type="entry name" value="Cytochrome c"/>
    <property type="match status" value="1"/>
</dbReference>
<dbReference type="Proteomes" id="UP000009100">
    <property type="component" value="Chromosome 1"/>
</dbReference>
<name>B7VH96_VIBA3</name>
<dbReference type="PANTHER" id="PTHR40942:SF4">
    <property type="entry name" value="CYTOCHROME C5"/>
    <property type="match status" value="1"/>
</dbReference>
<evidence type="ECO:0000313" key="9">
    <source>
        <dbReference type="Proteomes" id="UP000009100"/>
    </source>
</evidence>
<organism evidence="8 9">
    <name type="scientific">Vibrio atlanticus (strain LGP32)</name>
    <name type="common">Vibrio splendidus (strain Mel32)</name>
    <dbReference type="NCBI Taxonomy" id="575788"/>
    <lineage>
        <taxon>Bacteria</taxon>
        <taxon>Pseudomonadati</taxon>
        <taxon>Pseudomonadota</taxon>
        <taxon>Gammaproteobacteria</taxon>
        <taxon>Vibrionales</taxon>
        <taxon>Vibrionaceae</taxon>
        <taxon>Vibrio</taxon>
    </lineage>
</organism>
<evidence type="ECO:0000256" key="6">
    <source>
        <dbReference type="PROSITE-ProRule" id="PRU00433"/>
    </source>
</evidence>
<dbReference type="FunFam" id="1.10.760.10:FF:000029">
    <property type="entry name" value="Cytochrome c5"/>
    <property type="match status" value="1"/>
</dbReference>
<dbReference type="GO" id="GO:0009055">
    <property type="term" value="F:electron transfer activity"/>
    <property type="evidence" value="ECO:0007669"/>
    <property type="project" value="InterPro"/>
</dbReference>
<evidence type="ECO:0000256" key="2">
    <source>
        <dbReference type="ARBA" id="ARBA00022617"/>
    </source>
</evidence>
<evidence type="ECO:0000256" key="3">
    <source>
        <dbReference type="ARBA" id="ARBA00022723"/>
    </source>
</evidence>
<dbReference type="EMBL" id="FM954972">
    <property type="protein sequence ID" value="CAV17108.1"/>
    <property type="molecule type" value="Genomic_DNA"/>
</dbReference>
<dbReference type="eggNOG" id="COG3245">
    <property type="taxonomic scope" value="Bacteria"/>
</dbReference>
<proteinExistence type="predicted"/>
<dbReference type="PRINTS" id="PR00607">
    <property type="entry name" value="CYTCHROMECIE"/>
</dbReference>